<feature type="transmembrane region" description="Helical" evidence="2">
    <location>
        <begin position="223"/>
        <end position="243"/>
    </location>
</feature>
<feature type="transmembrane region" description="Helical" evidence="2">
    <location>
        <begin position="413"/>
        <end position="441"/>
    </location>
</feature>
<dbReference type="EMBL" id="CP047156">
    <property type="protein sequence ID" value="QHB99901.1"/>
    <property type="molecule type" value="Genomic_DNA"/>
</dbReference>
<reference evidence="4 5" key="1">
    <citation type="journal article" date="2018" name="Int. J. Syst. Evol. Microbiol.">
        <title>Epidermidibacterium keratini gen. nov., sp. nov., a member of the family Sporichthyaceae, isolated from keratin epidermis.</title>
        <authorList>
            <person name="Lee D.G."/>
            <person name="Trujillo M.E."/>
            <person name="Kang S."/>
            <person name="Nam J.J."/>
            <person name="Kim Y.J."/>
        </authorList>
    </citation>
    <scope>NUCLEOTIDE SEQUENCE [LARGE SCALE GENOMIC DNA]</scope>
    <source>
        <strain evidence="4 5">EPI-7</strain>
    </source>
</reference>
<protein>
    <submittedName>
        <fullName evidence="4">PepSY domain-containing protein</fullName>
    </submittedName>
</protein>
<dbReference type="Pfam" id="PF03413">
    <property type="entry name" value="PepSY"/>
    <property type="match status" value="1"/>
</dbReference>
<sequence>MSELQEEPVLSGHHRTRADRGSSDWWRDDLRPLVARIHFYAGMFIAPFIAVAAFTGLLYALTPQIEQLVYRDILTVQPAGQALPLAEQVTAAIDEVPDGAVAAVRPAAEPDAVTRVVFNSPSAPDDRQLTAFVNPYSGEITDVLPTYGEWLPLRTWFDDLHRHLLLGEPGRVYSELAASWLWVLGLSGLALWTVRRVRRRQVRQLVIPQRGARGRGRLMGRHGALGVWLLLGMLFLSATGLTWSQFAGANVASVRAQLDWTAPPVAGQSASLVSAADVPEAVELVAASAADAGLSRGIEIVPSSEATGWRVSETKRSWPVEQDSISVDPVSGDVLNRVDFADWPFAAKLANLGIDLHMGILFGVANQIALALLAIGIITMVVLGYRMWWKRRPTSGAAYARPLGGAKSPSAPAIFAVALVGIAVGIFMPVLGASLLIFLAVDTVLHTLRARRTSASLPS</sequence>
<dbReference type="InterPro" id="IPR005625">
    <property type="entry name" value="PepSY-ass_TM"/>
</dbReference>
<gene>
    <name evidence="4" type="ORF">EK0264_06125</name>
</gene>
<dbReference type="AlphaFoldDB" id="A0A7L4YLH6"/>
<name>A0A7L4YLH6_9ACTN</name>
<dbReference type="KEGG" id="eke:EK0264_06125"/>
<dbReference type="OrthoDB" id="9791166at2"/>
<dbReference type="Pfam" id="PF03929">
    <property type="entry name" value="PepSY_TM"/>
    <property type="match status" value="1"/>
</dbReference>
<dbReference type="InParanoid" id="A0A7L4YLH6"/>
<feature type="transmembrane region" description="Helical" evidence="2">
    <location>
        <begin position="360"/>
        <end position="385"/>
    </location>
</feature>
<dbReference type="InterPro" id="IPR025711">
    <property type="entry name" value="PepSY"/>
</dbReference>
<dbReference type="RefSeq" id="WP_159543934.1">
    <property type="nucleotide sequence ID" value="NZ_CP047156.1"/>
</dbReference>
<evidence type="ECO:0000256" key="2">
    <source>
        <dbReference type="SAM" id="Phobius"/>
    </source>
</evidence>
<dbReference type="Proteomes" id="UP000463857">
    <property type="component" value="Chromosome"/>
</dbReference>
<keyword evidence="2" id="KW-1133">Transmembrane helix</keyword>
<dbReference type="PANTHER" id="PTHR34219">
    <property type="entry name" value="IRON-REGULATED INNER MEMBRANE PROTEIN-RELATED"/>
    <property type="match status" value="1"/>
</dbReference>
<feature type="transmembrane region" description="Helical" evidence="2">
    <location>
        <begin position="176"/>
        <end position="194"/>
    </location>
</feature>
<feature type="region of interest" description="Disordered" evidence="1">
    <location>
        <begin position="1"/>
        <end position="22"/>
    </location>
</feature>
<dbReference type="PANTHER" id="PTHR34219:SF1">
    <property type="entry name" value="PEPSY DOMAIN-CONTAINING PROTEIN"/>
    <property type="match status" value="1"/>
</dbReference>
<feature type="transmembrane region" description="Helical" evidence="2">
    <location>
        <begin position="37"/>
        <end position="61"/>
    </location>
</feature>
<keyword evidence="2" id="KW-0812">Transmembrane</keyword>
<evidence type="ECO:0000259" key="3">
    <source>
        <dbReference type="Pfam" id="PF03413"/>
    </source>
</evidence>
<evidence type="ECO:0000313" key="4">
    <source>
        <dbReference type="EMBL" id="QHB99901.1"/>
    </source>
</evidence>
<proteinExistence type="predicted"/>
<organism evidence="4 5">
    <name type="scientific">Epidermidibacterium keratini</name>
    <dbReference type="NCBI Taxonomy" id="1891644"/>
    <lineage>
        <taxon>Bacteria</taxon>
        <taxon>Bacillati</taxon>
        <taxon>Actinomycetota</taxon>
        <taxon>Actinomycetes</taxon>
        <taxon>Sporichthyales</taxon>
        <taxon>Sporichthyaceae</taxon>
        <taxon>Epidermidibacterium</taxon>
    </lineage>
</organism>
<evidence type="ECO:0000256" key="1">
    <source>
        <dbReference type="SAM" id="MobiDB-lite"/>
    </source>
</evidence>
<keyword evidence="2" id="KW-0472">Membrane</keyword>
<keyword evidence="5" id="KW-1185">Reference proteome</keyword>
<feature type="domain" description="PepSY" evidence="3">
    <location>
        <begin position="83"/>
        <end position="143"/>
    </location>
</feature>
<accession>A0A7L4YLH6</accession>
<evidence type="ECO:0000313" key="5">
    <source>
        <dbReference type="Proteomes" id="UP000463857"/>
    </source>
</evidence>